<accession>A0A382U0H4</accession>
<name>A0A382U0H4_9ZZZZ</name>
<evidence type="ECO:0000313" key="1">
    <source>
        <dbReference type="EMBL" id="SVD27415.1"/>
    </source>
</evidence>
<feature type="non-terminal residue" evidence="1">
    <location>
        <position position="68"/>
    </location>
</feature>
<proteinExistence type="predicted"/>
<dbReference type="AlphaFoldDB" id="A0A382U0H4"/>
<gene>
    <name evidence="1" type="ORF">METZ01_LOCUS380269</name>
</gene>
<protein>
    <submittedName>
        <fullName evidence="1">Uncharacterized protein</fullName>
    </submittedName>
</protein>
<organism evidence="1">
    <name type="scientific">marine metagenome</name>
    <dbReference type="NCBI Taxonomy" id="408172"/>
    <lineage>
        <taxon>unclassified sequences</taxon>
        <taxon>metagenomes</taxon>
        <taxon>ecological metagenomes</taxon>
    </lineage>
</organism>
<dbReference type="EMBL" id="UINC01140331">
    <property type="protein sequence ID" value="SVD27415.1"/>
    <property type="molecule type" value="Genomic_DNA"/>
</dbReference>
<sequence>MGGCLSFSKKYNKLHKQTDNPVNHDINETKTIKFIENYIGNENSISENVETPNRLDNLIEYLENTDNS</sequence>
<reference evidence="1" key="1">
    <citation type="submission" date="2018-05" db="EMBL/GenBank/DDBJ databases">
        <authorList>
            <person name="Lanie J.A."/>
            <person name="Ng W.-L."/>
            <person name="Kazmierczak K.M."/>
            <person name="Andrzejewski T.M."/>
            <person name="Davidsen T.M."/>
            <person name="Wayne K.J."/>
            <person name="Tettelin H."/>
            <person name="Glass J.I."/>
            <person name="Rusch D."/>
            <person name="Podicherti R."/>
            <person name="Tsui H.-C.T."/>
            <person name="Winkler M.E."/>
        </authorList>
    </citation>
    <scope>NUCLEOTIDE SEQUENCE</scope>
</reference>